<dbReference type="PANTHER" id="PTHR47619:SF1">
    <property type="entry name" value="EXODEOXYRIBONUCLEASE WALJ"/>
    <property type="match status" value="1"/>
</dbReference>
<keyword evidence="3" id="KW-1185">Reference proteome</keyword>
<evidence type="ECO:0000313" key="3">
    <source>
        <dbReference type="Proteomes" id="UP001184230"/>
    </source>
</evidence>
<reference evidence="2 3" key="1">
    <citation type="submission" date="2023-07" db="EMBL/GenBank/DDBJ databases">
        <title>Sorghum-associated microbial communities from plants grown in Nebraska, USA.</title>
        <authorList>
            <person name="Schachtman D."/>
        </authorList>
    </citation>
    <scope>NUCLEOTIDE SEQUENCE [LARGE SCALE GENOMIC DNA]</scope>
    <source>
        <strain evidence="2 3">DS1781</strain>
    </source>
</reference>
<sequence length="260" mass="27851">MLRFRSLGSGSTGNATLVEASSGGRRSRLLIDCGFGLKHLDARLARAGLAASDIDAIFVTHEHGDHIGCARALSRRERIPVWMSEGTWLAAGGHDFEGGLRLARDGIDIEVGDILIQPFTVPHDAREPLQLRCSDGARHLGILTDLGHATPHVLSRLSGLDALLLEFNHDSDMLARSAYPPFLKLRVGGNYGHLSNAAAAAIVRALHHDGLRHVLGAHLSEQNNRPELVRSAMAEALGASAHEMLTANASDGSAWLDLRA</sequence>
<evidence type="ECO:0000259" key="1">
    <source>
        <dbReference type="SMART" id="SM00849"/>
    </source>
</evidence>
<evidence type="ECO:0000313" key="2">
    <source>
        <dbReference type="EMBL" id="MDR6537953.1"/>
    </source>
</evidence>
<name>A0ABU1NHL9_9BURK</name>
<dbReference type="InterPro" id="IPR052533">
    <property type="entry name" value="WalJ/YycJ-like"/>
</dbReference>
<protein>
    <submittedName>
        <fullName evidence="2">Phosphoribosyl 1,2-cyclic phosphodiesterase</fullName>
    </submittedName>
</protein>
<dbReference type="Pfam" id="PF00753">
    <property type="entry name" value="Lactamase_B"/>
    <property type="match status" value="1"/>
</dbReference>
<dbReference type="SUPFAM" id="SSF56281">
    <property type="entry name" value="Metallo-hydrolase/oxidoreductase"/>
    <property type="match status" value="1"/>
</dbReference>
<dbReference type="RefSeq" id="WP_309904294.1">
    <property type="nucleotide sequence ID" value="NZ_JAVDRF010000008.1"/>
</dbReference>
<comment type="caution">
    <text evidence="2">The sequence shown here is derived from an EMBL/GenBank/DDBJ whole genome shotgun (WGS) entry which is preliminary data.</text>
</comment>
<feature type="domain" description="Metallo-beta-lactamase" evidence="1">
    <location>
        <begin position="12"/>
        <end position="218"/>
    </location>
</feature>
<dbReference type="EMBL" id="JAVDRF010000008">
    <property type="protein sequence ID" value="MDR6537953.1"/>
    <property type="molecule type" value="Genomic_DNA"/>
</dbReference>
<organism evidence="2 3">
    <name type="scientific">Variovorax soli</name>
    <dbReference type="NCBI Taxonomy" id="376815"/>
    <lineage>
        <taxon>Bacteria</taxon>
        <taxon>Pseudomonadati</taxon>
        <taxon>Pseudomonadota</taxon>
        <taxon>Betaproteobacteria</taxon>
        <taxon>Burkholderiales</taxon>
        <taxon>Comamonadaceae</taxon>
        <taxon>Variovorax</taxon>
    </lineage>
</organism>
<dbReference type="InterPro" id="IPR001279">
    <property type="entry name" value="Metallo-B-lactamas"/>
</dbReference>
<dbReference type="SMART" id="SM00849">
    <property type="entry name" value="Lactamase_B"/>
    <property type="match status" value="1"/>
</dbReference>
<dbReference type="PANTHER" id="PTHR47619">
    <property type="entry name" value="METALLO-HYDROLASE YYCJ-RELATED"/>
    <property type="match status" value="1"/>
</dbReference>
<proteinExistence type="predicted"/>
<dbReference type="Gene3D" id="3.60.15.10">
    <property type="entry name" value="Ribonuclease Z/Hydroxyacylglutathione hydrolase-like"/>
    <property type="match status" value="1"/>
</dbReference>
<dbReference type="InterPro" id="IPR036866">
    <property type="entry name" value="RibonucZ/Hydroxyglut_hydro"/>
</dbReference>
<dbReference type="Proteomes" id="UP001184230">
    <property type="component" value="Unassembled WGS sequence"/>
</dbReference>
<gene>
    <name evidence="2" type="ORF">J2739_003739</name>
</gene>
<accession>A0ABU1NHL9</accession>